<dbReference type="GO" id="GO:0005829">
    <property type="term" value="C:cytosol"/>
    <property type="evidence" value="ECO:0007669"/>
    <property type="project" value="TreeGrafter"/>
</dbReference>
<reference evidence="9" key="2">
    <citation type="submission" date="2024-05" db="EMBL/GenBank/DDBJ databases">
        <authorList>
            <person name="Wolfe A."/>
        </authorList>
    </citation>
    <scope>NUCLEOTIDE SEQUENCE</scope>
    <source>
        <strain evidence="9">UMB1064</strain>
    </source>
</reference>
<dbReference type="EMBL" id="JASOOY020000035">
    <property type="protein sequence ID" value="MEO3718099.1"/>
    <property type="molecule type" value="Genomic_DNA"/>
</dbReference>
<evidence type="ECO:0000256" key="1">
    <source>
        <dbReference type="ARBA" id="ARBA00005952"/>
    </source>
</evidence>
<evidence type="ECO:0000256" key="5">
    <source>
        <dbReference type="ARBA" id="ARBA00023163"/>
    </source>
</evidence>
<comment type="function">
    <text evidence="6">Involved in transcription antitermination. Required for transcription of ribosomal RNA (rRNA) genes. Binds specifically to the boxA antiterminator sequence of the ribosomal RNA (rrn) operons.</text>
</comment>
<evidence type="ECO:0000313" key="9">
    <source>
        <dbReference type="EMBL" id="MEO3718099.1"/>
    </source>
</evidence>
<comment type="similarity">
    <text evidence="1 6">Belongs to the NusB family.</text>
</comment>
<accession>A0AAW9SLU6</accession>
<keyword evidence="4 6" id="KW-0805">Transcription regulation</keyword>
<keyword evidence="3 6" id="KW-0694">RNA-binding</keyword>
<dbReference type="GO" id="GO:0031564">
    <property type="term" value="P:transcription antitermination"/>
    <property type="evidence" value="ECO:0007669"/>
    <property type="project" value="UniProtKB-KW"/>
</dbReference>
<feature type="domain" description="NusB/RsmB/TIM44" evidence="8">
    <location>
        <begin position="33"/>
        <end position="160"/>
    </location>
</feature>
<dbReference type="RefSeq" id="WP_284826990.1">
    <property type="nucleotide sequence ID" value="NZ_JASOOY020000035.1"/>
</dbReference>
<dbReference type="PANTHER" id="PTHR11078">
    <property type="entry name" value="N UTILIZATION SUBSTANCE PROTEIN B-RELATED"/>
    <property type="match status" value="1"/>
</dbReference>
<feature type="region of interest" description="Disordered" evidence="7">
    <location>
        <begin position="1"/>
        <end position="25"/>
    </location>
</feature>
<dbReference type="Proteomes" id="UP001223646">
    <property type="component" value="Unassembled WGS sequence"/>
</dbReference>
<dbReference type="NCBIfam" id="TIGR01951">
    <property type="entry name" value="nusB"/>
    <property type="match status" value="1"/>
</dbReference>
<keyword evidence="5 6" id="KW-0804">Transcription</keyword>
<keyword evidence="2 6" id="KW-0889">Transcription antitermination</keyword>
<dbReference type="InterPro" id="IPR035926">
    <property type="entry name" value="NusB-like_sf"/>
</dbReference>
<protein>
    <recommendedName>
        <fullName evidence="6">Transcription antitermination protein NusB</fullName>
    </recommendedName>
    <alternativeName>
        <fullName evidence="6">Antitermination factor NusB</fullName>
    </alternativeName>
</protein>
<gene>
    <name evidence="6 9" type="primary">nusB</name>
    <name evidence="9" type="ORF">QP460_010955</name>
</gene>
<dbReference type="GO" id="GO:0006353">
    <property type="term" value="P:DNA-templated transcription termination"/>
    <property type="evidence" value="ECO:0007669"/>
    <property type="project" value="UniProtKB-UniRule"/>
</dbReference>
<evidence type="ECO:0000256" key="3">
    <source>
        <dbReference type="ARBA" id="ARBA00022884"/>
    </source>
</evidence>
<dbReference type="HAMAP" id="MF_00073">
    <property type="entry name" value="NusB"/>
    <property type="match status" value="1"/>
</dbReference>
<name>A0AAW9SLU6_CORAY</name>
<dbReference type="InterPro" id="IPR006027">
    <property type="entry name" value="NusB_RsmB_TIM44"/>
</dbReference>
<comment type="caution">
    <text evidence="9">The sequence shown here is derived from an EMBL/GenBank/DDBJ whole genome shotgun (WGS) entry which is preliminary data.</text>
</comment>
<dbReference type="GO" id="GO:0003723">
    <property type="term" value="F:RNA binding"/>
    <property type="evidence" value="ECO:0007669"/>
    <property type="project" value="UniProtKB-UniRule"/>
</dbReference>
<evidence type="ECO:0000256" key="6">
    <source>
        <dbReference type="HAMAP-Rule" id="MF_00073"/>
    </source>
</evidence>
<dbReference type="PANTHER" id="PTHR11078:SF3">
    <property type="entry name" value="ANTITERMINATION NUSB DOMAIN-CONTAINING PROTEIN"/>
    <property type="match status" value="1"/>
</dbReference>
<proteinExistence type="inferred from homology"/>
<evidence type="ECO:0000256" key="2">
    <source>
        <dbReference type="ARBA" id="ARBA00022814"/>
    </source>
</evidence>
<evidence type="ECO:0000256" key="4">
    <source>
        <dbReference type="ARBA" id="ARBA00023015"/>
    </source>
</evidence>
<dbReference type="AlphaFoldDB" id="A0AAW9SLU6"/>
<evidence type="ECO:0000256" key="7">
    <source>
        <dbReference type="SAM" id="MobiDB-lite"/>
    </source>
</evidence>
<dbReference type="Pfam" id="PF01029">
    <property type="entry name" value="NusB"/>
    <property type="match status" value="1"/>
</dbReference>
<dbReference type="SUPFAM" id="SSF48013">
    <property type="entry name" value="NusB-like"/>
    <property type="match status" value="1"/>
</dbReference>
<organism evidence="9 10">
    <name type="scientific">Corynebacterium amycolatum</name>
    <dbReference type="NCBI Taxonomy" id="43765"/>
    <lineage>
        <taxon>Bacteria</taxon>
        <taxon>Bacillati</taxon>
        <taxon>Actinomycetota</taxon>
        <taxon>Actinomycetes</taxon>
        <taxon>Mycobacteriales</taxon>
        <taxon>Corynebacteriaceae</taxon>
        <taxon>Corynebacterium</taxon>
    </lineage>
</organism>
<dbReference type="Gene3D" id="1.10.940.10">
    <property type="entry name" value="NusB-like"/>
    <property type="match status" value="1"/>
</dbReference>
<evidence type="ECO:0000313" key="10">
    <source>
        <dbReference type="Proteomes" id="UP001223646"/>
    </source>
</evidence>
<sequence>MTEKDHKSVDTSDAQESAKVREPNYKRHGARYRARRRAVDLLFEAEQRGVDVVKLLEERLEMVRNPDLDVNPIAEYTEQIVRGVAAEIIGIDSTISSYLTEEWPLRRLPAVDRAILRLSTWELFYNSDVPPRVAVVEGVELASEYSTDVAAPYINAVLDAEAKIADQARLAAAAVSTSVGESQFDEAIQAQTAANEEADKALADSDEMAKITGLDMSDIAKLVAEDVAKSENGS</sequence>
<reference evidence="9" key="1">
    <citation type="submission" date="2023-05" db="EMBL/GenBank/DDBJ databases">
        <authorList>
            <person name="Du J."/>
        </authorList>
    </citation>
    <scope>NUCLEOTIDE SEQUENCE</scope>
    <source>
        <strain evidence="9">UMB1064</strain>
    </source>
</reference>
<evidence type="ECO:0000259" key="8">
    <source>
        <dbReference type="Pfam" id="PF01029"/>
    </source>
</evidence>
<dbReference type="InterPro" id="IPR011605">
    <property type="entry name" value="NusB_fam"/>
</dbReference>